<keyword evidence="2" id="KW-1185">Reference proteome</keyword>
<proteinExistence type="predicted"/>
<dbReference type="OrthoDB" id="5914213at2759"/>
<name>A0A0V1ADR0_9BILA</name>
<dbReference type="EMBL" id="JYDQ01000006">
    <property type="protein sequence ID" value="KRY22971.1"/>
    <property type="molecule type" value="Genomic_DNA"/>
</dbReference>
<gene>
    <name evidence="1" type="ORF">T12_957</name>
</gene>
<sequence>MVDFADVIERLTKAILIALNIRRFLDHSCYHISQLLYQNYVLLGYLINMVDDDDDDKFPYGMTEKVDEKYGIDYEKIINEVISEVLFHEAESYSLEESSQTIRDLFTDSEPLFGLETHSLLNKLGYITDIASVHKFYIKGKMI</sequence>
<protein>
    <submittedName>
        <fullName evidence="1">Uncharacterized protein</fullName>
    </submittedName>
</protein>
<dbReference type="Proteomes" id="UP000054783">
    <property type="component" value="Unassembled WGS sequence"/>
</dbReference>
<reference evidence="1 2" key="1">
    <citation type="submission" date="2015-01" db="EMBL/GenBank/DDBJ databases">
        <title>Evolution of Trichinella species and genotypes.</title>
        <authorList>
            <person name="Korhonen P.K."/>
            <person name="Edoardo P."/>
            <person name="Giuseppe L.R."/>
            <person name="Gasser R.B."/>
        </authorList>
    </citation>
    <scope>NUCLEOTIDE SEQUENCE [LARGE SCALE GENOMIC DNA]</scope>
    <source>
        <strain evidence="1">ISS2496</strain>
    </source>
</reference>
<evidence type="ECO:0000313" key="2">
    <source>
        <dbReference type="Proteomes" id="UP000054783"/>
    </source>
</evidence>
<comment type="caution">
    <text evidence="1">The sequence shown here is derived from an EMBL/GenBank/DDBJ whole genome shotgun (WGS) entry which is preliminary data.</text>
</comment>
<organism evidence="1 2">
    <name type="scientific">Trichinella patagoniensis</name>
    <dbReference type="NCBI Taxonomy" id="990121"/>
    <lineage>
        <taxon>Eukaryota</taxon>
        <taxon>Metazoa</taxon>
        <taxon>Ecdysozoa</taxon>
        <taxon>Nematoda</taxon>
        <taxon>Enoplea</taxon>
        <taxon>Dorylaimia</taxon>
        <taxon>Trichinellida</taxon>
        <taxon>Trichinellidae</taxon>
        <taxon>Trichinella</taxon>
    </lineage>
</organism>
<dbReference type="AlphaFoldDB" id="A0A0V1ADR0"/>
<evidence type="ECO:0000313" key="1">
    <source>
        <dbReference type="EMBL" id="KRY22971.1"/>
    </source>
</evidence>
<accession>A0A0V1ADR0</accession>